<dbReference type="Pfam" id="PF04657">
    <property type="entry name" value="DMT_YdcZ"/>
    <property type="match status" value="1"/>
</dbReference>
<name>A0A918W954_9GAMM</name>
<gene>
    <name evidence="2" type="ORF">GCM10007067_21690</name>
</gene>
<proteinExistence type="predicted"/>
<dbReference type="Proteomes" id="UP000646426">
    <property type="component" value="Unassembled WGS sequence"/>
</dbReference>
<feature type="transmembrane region" description="Helical" evidence="1">
    <location>
        <begin position="72"/>
        <end position="92"/>
    </location>
</feature>
<feature type="transmembrane region" description="Helical" evidence="1">
    <location>
        <begin position="99"/>
        <end position="117"/>
    </location>
</feature>
<dbReference type="EMBL" id="BMYD01000003">
    <property type="protein sequence ID" value="GHA83238.1"/>
    <property type="molecule type" value="Genomic_DNA"/>
</dbReference>
<dbReference type="InterPro" id="IPR006750">
    <property type="entry name" value="YdcZ"/>
</dbReference>
<evidence type="ECO:0000313" key="3">
    <source>
        <dbReference type="Proteomes" id="UP000646426"/>
    </source>
</evidence>
<keyword evidence="1" id="KW-0472">Membrane</keyword>
<reference evidence="2" key="1">
    <citation type="journal article" date="2014" name="Int. J. Syst. Evol. Microbiol.">
        <title>Complete genome sequence of Corynebacterium casei LMG S-19264T (=DSM 44701T), isolated from a smear-ripened cheese.</title>
        <authorList>
            <consortium name="US DOE Joint Genome Institute (JGI-PGF)"/>
            <person name="Walter F."/>
            <person name="Albersmeier A."/>
            <person name="Kalinowski J."/>
            <person name="Ruckert C."/>
        </authorList>
    </citation>
    <scope>NUCLEOTIDE SEQUENCE</scope>
    <source>
        <strain evidence="2">KCTC 23077</strain>
    </source>
</reference>
<feature type="transmembrane region" description="Helical" evidence="1">
    <location>
        <begin position="129"/>
        <end position="148"/>
    </location>
</feature>
<dbReference type="GO" id="GO:0005886">
    <property type="term" value="C:plasma membrane"/>
    <property type="evidence" value="ECO:0007669"/>
    <property type="project" value="TreeGrafter"/>
</dbReference>
<sequence length="151" mass="15162">MPQTPSLTLPILLVVLAGAMIALQAPTNTMLSRAGGSPVLAALISFAVGTAALGVAWLASGHRTGLAPFGALPWYAWIGGVYGAVYVAIAAYAAPRLGLAALITVGIGGQILMALWMDHVGALGLPKTPVSLTRVIGAALVVTGVVLVRKG</sequence>
<keyword evidence="3" id="KW-1185">Reference proteome</keyword>
<reference evidence="2" key="2">
    <citation type="submission" date="2020-09" db="EMBL/GenBank/DDBJ databases">
        <authorList>
            <person name="Sun Q."/>
            <person name="Kim S."/>
        </authorList>
    </citation>
    <scope>NUCLEOTIDE SEQUENCE</scope>
    <source>
        <strain evidence="2">KCTC 23077</strain>
    </source>
</reference>
<evidence type="ECO:0008006" key="4">
    <source>
        <dbReference type="Google" id="ProtNLM"/>
    </source>
</evidence>
<keyword evidence="1" id="KW-1133">Transmembrane helix</keyword>
<dbReference type="PANTHER" id="PTHR34821">
    <property type="entry name" value="INNER MEMBRANE PROTEIN YDCZ"/>
    <property type="match status" value="1"/>
</dbReference>
<organism evidence="2 3">
    <name type="scientific">Cognatilysobacter bugurensis</name>
    <dbReference type="NCBI Taxonomy" id="543356"/>
    <lineage>
        <taxon>Bacteria</taxon>
        <taxon>Pseudomonadati</taxon>
        <taxon>Pseudomonadota</taxon>
        <taxon>Gammaproteobacteria</taxon>
        <taxon>Lysobacterales</taxon>
        <taxon>Lysobacteraceae</taxon>
        <taxon>Cognatilysobacter</taxon>
    </lineage>
</organism>
<evidence type="ECO:0000256" key="1">
    <source>
        <dbReference type="SAM" id="Phobius"/>
    </source>
</evidence>
<keyword evidence="1" id="KW-0812">Transmembrane</keyword>
<feature type="transmembrane region" description="Helical" evidence="1">
    <location>
        <begin position="39"/>
        <end position="60"/>
    </location>
</feature>
<feature type="transmembrane region" description="Helical" evidence="1">
    <location>
        <begin position="6"/>
        <end position="27"/>
    </location>
</feature>
<dbReference type="PANTHER" id="PTHR34821:SF2">
    <property type="entry name" value="INNER MEMBRANE PROTEIN YDCZ"/>
    <property type="match status" value="1"/>
</dbReference>
<accession>A0A918W954</accession>
<evidence type="ECO:0000313" key="2">
    <source>
        <dbReference type="EMBL" id="GHA83238.1"/>
    </source>
</evidence>
<dbReference type="AlphaFoldDB" id="A0A918W954"/>
<comment type="caution">
    <text evidence="2">The sequence shown here is derived from an EMBL/GenBank/DDBJ whole genome shotgun (WGS) entry which is preliminary data.</text>
</comment>
<dbReference type="RefSeq" id="WP_189456403.1">
    <property type="nucleotide sequence ID" value="NZ_BMYD01000003.1"/>
</dbReference>
<protein>
    <recommendedName>
        <fullName evidence="4">DMT family transporter</fullName>
    </recommendedName>
</protein>